<dbReference type="EMBL" id="KB469297">
    <property type="protein sequence ID" value="EPQ59072.1"/>
    <property type="molecule type" value="Genomic_DNA"/>
</dbReference>
<dbReference type="RefSeq" id="XP_007862156.1">
    <property type="nucleotide sequence ID" value="XM_007863965.1"/>
</dbReference>
<dbReference type="InterPro" id="IPR027417">
    <property type="entry name" value="P-loop_NTPase"/>
</dbReference>
<dbReference type="GO" id="GO:0046403">
    <property type="term" value="F:polynucleotide 3'-phosphatase activity"/>
    <property type="evidence" value="ECO:0007669"/>
    <property type="project" value="TreeGrafter"/>
</dbReference>
<dbReference type="eggNOG" id="KOG2134">
    <property type="taxonomic scope" value="Eukaryota"/>
</dbReference>
<dbReference type="GeneID" id="19308062"/>
<dbReference type="KEGG" id="gtr:GLOTRDRAFT_70214"/>
<evidence type="ECO:0000313" key="1">
    <source>
        <dbReference type="EMBL" id="EPQ59072.1"/>
    </source>
</evidence>
<dbReference type="InterPro" id="IPR006551">
    <property type="entry name" value="Polynucleotide_phosphatase"/>
</dbReference>
<dbReference type="OMA" id="AADWKWW"/>
<organism evidence="1 2">
    <name type="scientific">Gloeophyllum trabeum (strain ATCC 11539 / FP-39264 / Madison 617)</name>
    <name type="common">Brown rot fungus</name>
    <dbReference type="NCBI Taxonomy" id="670483"/>
    <lineage>
        <taxon>Eukaryota</taxon>
        <taxon>Fungi</taxon>
        <taxon>Dikarya</taxon>
        <taxon>Basidiomycota</taxon>
        <taxon>Agaricomycotina</taxon>
        <taxon>Agaricomycetes</taxon>
        <taxon>Gloeophyllales</taxon>
        <taxon>Gloeophyllaceae</taxon>
        <taxon>Gloeophyllum</taxon>
    </lineage>
</organism>
<dbReference type="NCBIfam" id="TIGR01662">
    <property type="entry name" value="HAD-SF-IIIA"/>
    <property type="match status" value="1"/>
</dbReference>
<dbReference type="OrthoDB" id="19045at2759"/>
<dbReference type="InterPro" id="IPR036412">
    <property type="entry name" value="HAD-like_sf"/>
</dbReference>
<proteinExistence type="predicted"/>
<dbReference type="PANTHER" id="PTHR12083:SF9">
    <property type="entry name" value="BIFUNCTIONAL POLYNUCLEOTIDE PHOSPHATASE_KINASE"/>
    <property type="match status" value="1"/>
</dbReference>
<dbReference type="Gene3D" id="3.40.50.300">
    <property type="entry name" value="P-loop containing nucleotide triphosphate hydrolases"/>
    <property type="match status" value="1"/>
</dbReference>
<accession>S7QIJ5</accession>
<dbReference type="HOGENOM" id="CLU_014938_3_1_1"/>
<dbReference type="GO" id="GO:0003690">
    <property type="term" value="F:double-stranded DNA binding"/>
    <property type="evidence" value="ECO:0007669"/>
    <property type="project" value="TreeGrafter"/>
</dbReference>
<gene>
    <name evidence="1" type="ORF">GLOTRDRAFT_70214</name>
</gene>
<protein>
    <submittedName>
        <fullName evidence="1">PNK3P-domain-containing protein</fullName>
    </submittedName>
</protein>
<reference evidence="1 2" key="1">
    <citation type="journal article" date="2012" name="Science">
        <title>The Paleozoic origin of enzymatic lignin decomposition reconstructed from 31 fungal genomes.</title>
        <authorList>
            <person name="Floudas D."/>
            <person name="Binder M."/>
            <person name="Riley R."/>
            <person name="Barry K."/>
            <person name="Blanchette R.A."/>
            <person name="Henrissat B."/>
            <person name="Martinez A.T."/>
            <person name="Otillar R."/>
            <person name="Spatafora J.W."/>
            <person name="Yadav J.S."/>
            <person name="Aerts A."/>
            <person name="Benoit I."/>
            <person name="Boyd A."/>
            <person name="Carlson A."/>
            <person name="Copeland A."/>
            <person name="Coutinho P.M."/>
            <person name="de Vries R.P."/>
            <person name="Ferreira P."/>
            <person name="Findley K."/>
            <person name="Foster B."/>
            <person name="Gaskell J."/>
            <person name="Glotzer D."/>
            <person name="Gorecki P."/>
            <person name="Heitman J."/>
            <person name="Hesse C."/>
            <person name="Hori C."/>
            <person name="Igarashi K."/>
            <person name="Jurgens J.A."/>
            <person name="Kallen N."/>
            <person name="Kersten P."/>
            <person name="Kohler A."/>
            <person name="Kuees U."/>
            <person name="Kumar T.K.A."/>
            <person name="Kuo A."/>
            <person name="LaButti K."/>
            <person name="Larrondo L.F."/>
            <person name="Lindquist E."/>
            <person name="Ling A."/>
            <person name="Lombard V."/>
            <person name="Lucas S."/>
            <person name="Lundell T."/>
            <person name="Martin R."/>
            <person name="McLaughlin D.J."/>
            <person name="Morgenstern I."/>
            <person name="Morin E."/>
            <person name="Murat C."/>
            <person name="Nagy L.G."/>
            <person name="Nolan M."/>
            <person name="Ohm R.A."/>
            <person name="Patyshakuliyeva A."/>
            <person name="Rokas A."/>
            <person name="Ruiz-Duenas F.J."/>
            <person name="Sabat G."/>
            <person name="Salamov A."/>
            <person name="Samejima M."/>
            <person name="Schmutz J."/>
            <person name="Slot J.C."/>
            <person name="St John F."/>
            <person name="Stenlid J."/>
            <person name="Sun H."/>
            <person name="Sun S."/>
            <person name="Syed K."/>
            <person name="Tsang A."/>
            <person name="Wiebenga A."/>
            <person name="Young D."/>
            <person name="Pisabarro A."/>
            <person name="Eastwood D.C."/>
            <person name="Martin F."/>
            <person name="Cullen D."/>
            <person name="Grigoriev I.V."/>
            <person name="Hibbett D.S."/>
        </authorList>
    </citation>
    <scope>NUCLEOTIDE SEQUENCE [LARGE SCALE GENOMIC DNA]</scope>
    <source>
        <strain evidence="1 2">ATCC 11539</strain>
    </source>
</reference>
<evidence type="ECO:0000313" key="2">
    <source>
        <dbReference type="Proteomes" id="UP000030669"/>
    </source>
</evidence>
<dbReference type="SUPFAM" id="SSF56784">
    <property type="entry name" value="HAD-like"/>
    <property type="match status" value="1"/>
</dbReference>
<name>S7QIJ5_GLOTA</name>
<dbReference type="Pfam" id="PF08645">
    <property type="entry name" value="PNK3P"/>
    <property type="match status" value="1"/>
</dbReference>
<dbReference type="AlphaFoldDB" id="S7QIJ5"/>
<dbReference type="Proteomes" id="UP000030669">
    <property type="component" value="Unassembled WGS sequence"/>
</dbReference>
<dbReference type="NCBIfam" id="TIGR01664">
    <property type="entry name" value="DNA-3'-Pase"/>
    <property type="match status" value="1"/>
</dbReference>
<dbReference type="PANTHER" id="PTHR12083">
    <property type="entry name" value="BIFUNCTIONAL POLYNUCLEOTIDE PHOSPHATASE/KINASE"/>
    <property type="match status" value="1"/>
</dbReference>
<dbReference type="GO" id="GO:0006281">
    <property type="term" value="P:DNA repair"/>
    <property type="evidence" value="ECO:0007669"/>
    <property type="project" value="TreeGrafter"/>
</dbReference>
<dbReference type="STRING" id="670483.S7QIJ5"/>
<dbReference type="FunFam" id="3.40.50.300:FF:000737">
    <property type="entry name" value="Bifunctional polynucleotide phosphatase/kinase"/>
    <property type="match status" value="1"/>
</dbReference>
<dbReference type="InterPro" id="IPR023214">
    <property type="entry name" value="HAD_sf"/>
</dbReference>
<keyword evidence="2" id="KW-1185">Reference proteome</keyword>
<dbReference type="Pfam" id="PF13671">
    <property type="entry name" value="AAA_33"/>
    <property type="match status" value="1"/>
</dbReference>
<dbReference type="Gene3D" id="3.40.50.1000">
    <property type="entry name" value="HAD superfamily/HAD-like"/>
    <property type="match status" value="1"/>
</dbReference>
<dbReference type="GO" id="GO:0046404">
    <property type="term" value="F:ATP-dependent polydeoxyribonucleotide 5'-hydroxyl-kinase activity"/>
    <property type="evidence" value="ECO:0007669"/>
    <property type="project" value="TreeGrafter"/>
</dbReference>
<sequence length="372" mass="41926">MNLNPPSLAKVAAFDLDGTIIKSSFGKGKATKKAGPTYEWWRPLVPKRLREVSNQGFAIIIISNQNLKSVQLAEWKKKIPLIAAALPDVPFHLFAATAKDGYRKPMPGMWYELEKIFDADGVKIDKSASFYVGDAAGRAGDFASTDRKWAINVGIPFFTPEEYFLGLQAAPYKLPGFHVSSLPSLPSISPTSKPILPDPNDGAKPEVVLFVGYPSLGKSTFYKRHFQPAGYVHVNQDTLGSRPKCVKAVEEALEKGLSCIVDNTNRDRQTRKYYVDAAKRLGATVRCFLFQGSMELAWHNNLYRAYNMPPSQAEKESRRDLVPYAACLSFRDNYEEPREDEGFTEVRIVNWIFEGDEEELRRWSMWLQIDGK</sequence>
<dbReference type="InterPro" id="IPR006549">
    <property type="entry name" value="HAD-SF_hydro_IIIA"/>
</dbReference>
<dbReference type="SUPFAM" id="SSF52540">
    <property type="entry name" value="P-loop containing nucleoside triphosphate hydrolases"/>
    <property type="match status" value="1"/>
</dbReference>
<dbReference type="InterPro" id="IPR013954">
    <property type="entry name" value="PNK3P"/>
</dbReference>